<evidence type="ECO:0000256" key="1">
    <source>
        <dbReference type="ARBA" id="ARBA00023157"/>
    </source>
</evidence>
<protein>
    <recommendedName>
        <fullName evidence="2">CUB domain-containing protein</fullName>
    </recommendedName>
</protein>
<evidence type="ECO:0000313" key="4">
    <source>
        <dbReference type="Proteomes" id="UP001164746"/>
    </source>
</evidence>
<dbReference type="Gene3D" id="2.60.120.290">
    <property type="entry name" value="Spermadhesin, CUB domain"/>
    <property type="match status" value="1"/>
</dbReference>
<dbReference type="Proteomes" id="UP001164746">
    <property type="component" value="Chromosome 13"/>
</dbReference>
<sequence length="125" mass="14044">MVLALARDVESSICSKLYMQAPGDFVSEEGRCIYHLSVQPGMRICANFTNIDQNFPSVSVYDTNESDLTVNIASLHGDLGSFNRCLESSRVYIYFTTDYSVTKQGFRATYEALVALGMHYFLSRL</sequence>
<keyword evidence="1" id="KW-1015">Disulfide bond</keyword>
<gene>
    <name evidence="3" type="ORF">MAR_036893</name>
</gene>
<dbReference type="Pfam" id="PF00431">
    <property type="entry name" value="CUB"/>
    <property type="match status" value="1"/>
</dbReference>
<reference evidence="3" key="1">
    <citation type="submission" date="2022-11" db="EMBL/GenBank/DDBJ databases">
        <title>Centuries of genome instability and evolution in soft-shell clam transmissible cancer (bioRxiv).</title>
        <authorList>
            <person name="Hart S.F.M."/>
            <person name="Yonemitsu M.A."/>
            <person name="Giersch R.M."/>
            <person name="Beal B.F."/>
            <person name="Arriagada G."/>
            <person name="Davis B.W."/>
            <person name="Ostrander E.A."/>
            <person name="Goff S.P."/>
            <person name="Metzger M.J."/>
        </authorList>
    </citation>
    <scope>NUCLEOTIDE SEQUENCE</scope>
    <source>
        <strain evidence="3">MELC-2E11</strain>
        <tissue evidence="3">Siphon/mantle</tissue>
    </source>
</reference>
<dbReference type="SUPFAM" id="SSF49854">
    <property type="entry name" value="Spermadhesin, CUB domain"/>
    <property type="match status" value="1"/>
</dbReference>
<evidence type="ECO:0000259" key="2">
    <source>
        <dbReference type="SMART" id="SM00042"/>
    </source>
</evidence>
<organism evidence="3 4">
    <name type="scientific">Mya arenaria</name>
    <name type="common">Soft-shell clam</name>
    <dbReference type="NCBI Taxonomy" id="6604"/>
    <lineage>
        <taxon>Eukaryota</taxon>
        <taxon>Metazoa</taxon>
        <taxon>Spiralia</taxon>
        <taxon>Lophotrochozoa</taxon>
        <taxon>Mollusca</taxon>
        <taxon>Bivalvia</taxon>
        <taxon>Autobranchia</taxon>
        <taxon>Heteroconchia</taxon>
        <taxon>Euheterodonta</taxon>
        <taxon>Imparidentia</taxon>
        <taxon>Neoheterodontei</taxon>
        <taxon>Myida</taxon>
        <taxon>Myoidea</taxon>
        <taxon>Myidae</taxon>
        <taxon>Mya</taxon>
    </lineage>
</organism>
<proteinExistence type="predicted"/>
<dbReference type="EMBL" id="CP111024">
    <property type="protein sequence ID" value="WAR23224.1"/>
    <property type="molecule type" value="Genomic_DNA"/>
</dbReference>
<evidence type="ECO:0000313" key="3">
    <source>
        <dbReference type="EMBL" id="WAR23224.1"/>
    </source>
</evidence>
<keyword evidence="4" id="KW-1185">Reference proteome</keyword>
<feature type="domain" description="CUB" evidence="2">
    <location>
        <begin position="14"/>
        <end position="113"/>
    </location>
</feature>
<dbReference type="CDD" id="cd00041">
    <property type="entry name" value="CUB"/>
    <property type="match status" value="1"/>
</dbReference>
<dbReference type="InterPro" id="IPR000859">
    <property type="entry name" value="CUB_dom"/>
</dbReference>
<name>A0ABY7FQS6_MYAAR</name>
<dbReference type="InterPro" id="IPR035914">
    <property type="entry name" value="Sperma_CUB_dom_sf"/>
</dbReference>
<dbReference type="SMART" id="SM00042">
    <property type="entry name" value="CUB"/>
    <property type="match status" value="1"/>
</dbReference>
<accession>A0ABY7FQS6</accession>